<dbReference type="AlphaFoldDB" id="A0AAD5K0F1"/>
<dbReference type="SUPFAM" id="SSF103657">
    <property type="entry name" value="BAR/IMD domain-like"/>
    <property type="match status" value="1"/>
</dbReference>
<feature type="compositionally biased region" description="Low complexity" evidence="2">
    <location>
        <begin position="485"/>
        <end position="516"/>
    </location>
</feature>
<dbReference type="InterPro" id="IPR027267">
    <property type="entry name" value="AH/BAR_dom_sf"/>
</dbReference>
<dbReference type="PANTHER" id="PTHR31941">
    <property type="entry name" value="CYTOSKELETAL SIGNALING PROTEIN SLM1"/>
    <property type="match status" value="1"/>
</dbReference>
<proteinExistence type="predicted"/>
<feature type="domain" description="PH" evidence="3">
    <location>
        <begin position="336"/>
        <end position="447"/>
    </location>
</feature>
<dbReference type="Pfam" id="PF20400">
    <property type="entry name" value="BAR_4"/>
    <property type="match status" value="1"/>
</dbReference>
<gene>
    <name evidence="4" type="ORF">BDA99DRAFT_524349</name>
</gene>
<feature type="region of interest" description="Disordered" evidence="2">
    <location>
        <begin position="453"/>
        <end position="610"/>
    </location>
</feature>
<dbReference type="Gene3D" id="2.30.29.30">
    <property type="entry name" value="Pleckstrin-homology domain (PH domain)/Phosphotyrosine-binding domain (PTB)"/>
    <property type="match status" value="1"/>
</dbReference>
<dbReference type="PANTHER" id="PTHR31941:SF1">
    <property type="entry name" value="CYTOSKELETAL SIGNALING PROTEIN SLM1"/>
    <property type="match status" value="1"/>
</dbReference>
<dbReference type="InterPro" id="IPR046868">
    <property type="entry name" value="BAR_4"/>
</dbReference>
<dbReference type="Gene3D" id="1.20.1270.60">
    <property type="entry name" value="Arfaptin homology (AH) domain/BAR domain"/>
    <property type="match status" value="1"/>
</dbReference>
<reference evidence="4" key="2">
    <citation type="submission" date="2023-02" db="EMBL/GenBank/DDBJ databases">
        <authorList>
            <consortium name="DOE Joint Genome Institute"/>
            <person name="Mondo S.J."/>
            <person name="Chang Y."/>
            <person name="Wang Y."/>
            <person name="Ahrendt S."/>
            <person name="Andreopoulos W."/>
            <person name="Barry K."/>
            <person name="Beard J."/>
            <person name="Benny G.L."/>
            <person name="Blankenship S."/>
            <person name="Bonito G."/>
            <person name="Cuomo C."/>
            <person name="Desiro A."/>
            <person name="Gervers K.A."/>
            <person name="Hundley H."/>
            <person name="Kuo A."/>
            <person name="LaButti K."/>
            <person name="Lang B.F."/>
            <person name="Lipzen A."/>
            <person name="O'Donnell K."/>
            <person name="Pangilinan J."/>
            <person name="Reynolds N."/>
            <person name="Sandor L."/>
            <person name="Smith M.W."/>
            <person name="Tsang A."/>
            <person name="Grigoriev I.V."/>
            <person name="Stajich J.E."/>
            <person name="Spatafora J.W."/>
        </authorList>
    </citation>
    <scope>NUCLEOTIDE SEQUENCE</scope>
    <source>
        <strain evidence="4">RSA 2281</strain>
    </source>
</reference>
<dbReference type="SUPFAM" id="SSF50729">
    <property type="entry name" value="PH domain-like"/>
    <property type="match status" value="1"/>
</dbReference>
<dbReference type="SMART" id="SM00233">
    <property type="entry name" value="PH"/>
    <property type="match status" value="1"/>
</dbReference>
<feature type="region of interest" description="Disordered" evidence="2">
    <location>
        <begin position="1"/>
        <end position="25"/>
    </location>
</feature>
<dbReference type="Proteomes" id="UP001209540">
    <property type="component" value="Unassembled WGS sequence"/>
</dbReference>
<organism evidence="4 5">
    <name type="scientific">Phascolomyces articulosus</name>
    <dbReference type="NCBI Taxonomy" id="60185"/>
    <lineage>
        <taxon>Eukaryota</taxon>
        <taxon>Fungi</taxon>
        <taxon>Fungi incertae sedis</taxon>
        <taxon>Mucoromycota</taxon>
        <taxon>Mucoromycotina</taxon>
        <taxon>Mucoromycetes</taxon>
        <taxon>Mucorales</taxon>
        <taxon>Lichtheimiaceae</taxon>
        <taxon>Phascolomyces</taxon>
    </lineage>
</organism>
<reference evidence="4" key="1">
    <citation type="journal article" date="2022" name="IScience">
        <title>Evolution of zygomycete secretomes and the origins of terrestrial fungal ecologies.</title>
        <authorList>
            <person name="Chang Y."/>
            <person name="Wang Y."/>
            <person name="Mondo S."/>
            <person name="Ahrendt S."/>
            <person name="Andreopoulos W."/>
            <person name="Barry K."/>
            <person name="Beard J."/>
            <person name="Benny G.L."/>
            <person name="Blankenship S."/>
            <person name="Bonito G."/>
            <person name="Cuomo C."/>
            <person name="Desiro A."/>
            <person name="Gervers K.A."/>
            <person name="Hundley H."/>
            <person name="Kuo A."/>
            <person name="LaButti K."/>
            <person name="Lang B.F."/>
            <person name="Lipzen A."/>
            <person name="O'Donnell K."/>
            <person name="Pangilinan J."/>
            <person name="Reynolds N."/>
            <person name="Sandor L."/>
            <person name="Smith M.E."/>
            <person name="Tsang A."/>
            <person name="Grigoriev I.V."/>
            <person name="Stajich J.E."/>
            <person name="Spatafora J.W."/>
        </authorList>
    </citation>
    <scope>NUCLEOTIDE SEQUENCE</scope>
    <source>
        <strain evidence="4">RSA 2281</strain>
    </source>
</reference>
<feature type="compositionally biased region" description="Low complexity" evidence="2">
    <location>
        <begin position="456"/>
        <end position="471"/>
    </location>
</feature>
<keyword evidence="5" id="KW-1185">Reference proteome</keyword>
<accession>A0AAD5K0F1</accession>
<sequence length="610" mass="70017">MATTTAATNQQLQRASTMTSTSQALTVTRSKGLEAPVFSASPKRSMSLSRKRTSIVQRQVYRMDGGIHPTELLGTRLNAWRSAIKELIKLFKEIQEIESKTAGGYSKSTKAIVFPIPEASGQFMETGGTQDVWLAFRNYAVEQSVRHQDYVNYLDRSVLPSLRSIKKDIKSMLKAIHQDKNLKTTSLYDGRRRMDALVSKLDSVIQYNMQMPYTAYQRQDPLLINCAVYQANKQLFDSENALHDNILNLQHEVHVFECNLVESIRSITEQLQQFRMEKLESHSAFGQVTSTFGCMNADTEWNEFIRRNAGNLISDDAAYRTDQDICYPNQNHDLVQPVKVGLLERRSGIMRSWVEGLYVLTPSGFLHSYKSTRQFDADPMSPEISIFIPHTSIDCSKNYDSMYQENAFEIKGKNAQSLVGMEKNFMLRAQDQLDLQDWFNKLVQISDRFRPEPVMQPQQQGGYNQQQQPNQTDRALPSMPEEQEPQQQQQQQQQQQYQQQDPSSSTSYQQQQQQPQVIQVPAEYVQPEDEQQQRSMEGAQATTSTQPVSQDISDETQHHHHKDKGKSPALVDQSNDVYREQEDEEEEDDDNWDTVPQHQMGSNKAELQQN</sequence>
<evidence type="ECO:0000256" key="1">
    <source>
        <dbReference type="ARBA" id="ARBA00022553"/>
    </source>
</evidence>
<feature type="compositionally biased region" description="Polar residues" evidence="2">
    <location>
        <begin position="540"/>
        <end position="551"/>
    </location>
</feature>
<evidence type="ECO:0000259" key="3">
    <source>
        <dbReference type="PROSITE" id="PS50003"/>
    </source>
</evidence>
<keyword evidence="1" id="KW-0597">Phosphoprotein</keyword>
<feature type="compositionally biased region" description="Polar residues" evidence="2">
    <location>
        <begin position="594"/>
        <end position="610"/>
    </location>
</feature>
<dbReference type="InterPro" id="IPR011993">
    <property type="entry name" value="PH-like_dom_sf"/>
</dbReference>
<protein>
    <recommendedName>
        <fullName evidence="3">PH domain-containing protein</fullName>
    </recommendedName>
</protein>
<evidence type="ECO:0000313" key="4">
    <source>
        <dbReference type="EMBL" id="KAI9249233.1"/>
    </source>
</evidence>
<evidence type="ECO:0000313" key="5">
    <source>
        <dbReference type="Proteomes" id="UP001209540"/>
    </source>
</evidence>
<name>A0AAD5K0F1_9FUNG</name>
<feature type="compositionally biased region" description="Acidic residues" evidence="2">
    <location>
        <begin position="581"/>
        <end position="592"/>
    </location>
</feature>
<dbReference type="EMBL" id="JAIXMP010000036">
    <property type="protein sequence ID" value="KAI9249233.1"/>
    <property type="molecule type" value="Genomic_DNA"/>
</dbReference>
<dbReference type="InterPro" id="IPR046869">
    <property type="entry name" value="SLM1/RGC1-like_PH"/>
</dbReference>
<dbReference type="InterPro" id="IPR001849">
    <property type="entry name" value="PH_domain"/>
</dbReference>
<comment type="caution">
    <text evidence="4">The sequence shown here is derived from an EMBL/GenBank/DDBJ whole genome shotgun (WGS) entry which is preliminary data.</text>
</comment>
<feature type="compositionally biased region" description="Polar residues" evidence="2">
    <location>
        <begin position="9"/>
        <end position="25"/>
    </location>
</feature>
<evidence type="ECO:0000256" key="2">
    <source>
        <dbReference type="SAM" id="MobiDB-lite"/>
    </source>
</evidence>
<dbReference type="PROSITE" id="PS50003">
    <property type="entry name" value="PH_DOMAIN"/>
    <property type="match status" value="1"/>
</dbReference>
<dbReference type="Pfam" id="PF20399">
    <property type="entry name" value="PH_20"/>
    <property type="match status" value="1"/>
</dbReference>